<evidence type="ECO:0000256" key="6">
    <source>
        <dbReference type="ARBA" id="ARBA00023010"/>
    </source>
</evidence>
<organism evidence="11 12">
    <name type="scientific">Candidatus Doudnabacteria bacterium RIFCSPHIGHO2_01_52_17</name>
    <dbReference type="NCBI Taxonomy" id="1817820"/>
    <lineage>
        <taxon>Bacteria</taxon>
        <taxon>Candidatus Doudnaibacteriota</taxon>
    </lineage>
</organism>
<dbReference type="GO" id="GO:0015031">
    <property type="term" value="P:protein transport"/>
    <property type="evidence" value="ECO:0007669"/>
    <property type="project" value="UniProtKB-KW"/>
</dbReference>
<evidence type="ECO:0000256" key="2">
    <source>
        <dbReference type="ARBA" id="ARBA00022475"/>
    </source>
</evidence>
<accession>A0A1F5NCK9</accession>
<dbReference type="PANTHER" id="PTHR30081">
    <property type="entry name" value="PROTEIN-EXPORT MEMBRANE PROTEIN SEC"/>
    <property type="match status" value="1"/>
</dbReference>
<dbReference type="PANTHER" id="PTHR30081:SF1">
    <property type="entry name" value="PROTEIN TRANSLOCASE SUBUNIT SECD"/>
    <property type="match status" value="1"/>
</dbReference>
<reference evidence="11 12" key="1">
    <citation type="journal article" date="2016" name="Nat. Commun.">
        <title>Thousands of microbial genomes shed light on interconnected biogeochemical processes in an aquifer system.</title>
        <authorList>
            <person name="Anantharaman K."/>
            <person name="Brown C.T."/>
            <person name="Hug L.A."/>
            <person name="Sharon I."/>
            <person name="Castelle C.J."/>
            <person name="Probst A.J."/>
            <person name="Thomas B.C."/>
            <person name="Singh A."/>
            <person name="Wilkins M.J."/>
            <person name="Karaoz U."/>
            <person name="Brodie E.L."/>
            <person name="Williams K.H."/>
            <person name="Hubbard S.S."/>
            <person name="Banfield J.F."/>
        </authorList>
    </citation>
    <scope>NUCLEOTIDE SEQUENCE [LARGE SCALE GENOMIC DNA]</scope>
</reference>
<evidence type="ECO:0000313" key="12">
    <source>
        <dbReference type="Proteomes" id="UP000176547"/>
    </source>
</evidence>
<dbReference type="Pfam" id="PF21760">
    <property type="entry name" value="SecD_1st"/>
    <property type="match status" value="1"/>
</dbReference>
<feature type="non-terminal residue" evidence="11">
    <location>
        <position position="318"/>
    </location>
</feature>
<keyword evidence="7 8" id="KW-0472">Membrane</keyword>
<sequence>MLRSRLWAALFLIVGLAAGYFDWSGYFPFNLGPDLQGGISLEYKADTSRIPPAEVSEAMAGLRDVIERRVNIFGVSEPRIQTKKVGGENRLVVDLAGVFDIGEAIKIIGETPYLEFRALRPGTDLASTTFADFVPTALTGRYLQKASVDFSQNALEPAVLLDFNEEGTKLFGEITRANVGKPVAIYLDGLPISSPIVQEEISSGGAQITGRFTAVQARDLVRRLNSGALPIPISLGLQQGIGASLGERILSQMISAGIYGTIAVALFLLLFYRLPGLTAVAALAVYAALSLAIFKLIPVYLTAAGIAGFILSIGMAVD</sequence>
<dbReference type="Gene3D" id="3.30.70.3400">
    <property type="match status" value="1"/>
</dbReference>
<evidence type="ECO:0000256" key="1">
    <source>
        <dbReference type="ARBA" id="ARBA00022448"/>
    </source>
</evidence>
<dbReference type="Pfam" id="PF22599">
    <property type="entry name" value="SecDF_P1_head"/>
    <property type="match status" value="1"/>
</dbReference>
<dbReference type="InterPro" id="IPR048631">
    <property type="entry name" value="SecD_1st"/>
</dbReference>
<keyword evidence="4" id="KW-0653">Protein transport</keyword>
<evidence type="ECO:0008006" key="13">
    <source>
        <dbReference type="Google" id="ProtNLM"/>
    </source>
</evidence>
<dbReference type="InterPro" id="IPR022813">
    <property type="entry name" value="SecD/SecF_arch_bac"/>
</dbReference>
<evidence type="ECO:0000256" key="4">
    <source>
        <dbReference type="ARBA" id="ARBA00022927"/>
    </source>
</evidence>
<evidence type="ECO:0000256" key="5">
    <source>
        <dbReference type="ARBA" id="ARBA00022989"/>
    </source>
</evidence>
<dbReference type="InterPro" id="IPR054384">
    <property type="entry name" value="SecDF_P1_head"/>
</dbReference>
<evidence type="ECO:0000256" key="7">
    <source>
        <dbReference type="ARBA" id="ARBA00023136"/>
    </source>
</evidence>
<proteinExistence type="predicted"/>
<name>A0A1F5NCK9_9BACT</name>
<dbReference type="Gene3D" id="1.20.1640.10">
    <property type="entry name" value="Multidrug efflux transporter AcrB transmembrane domain"/>
    <property type="match status" value="1"/>
</dbReference>
<feature type="domain" description="Protein translocase subunit SecDF P1" evidence="9">
    <location>
        <begin position="62"/>
        <end position="119"/>
    </location>
</feature>
<evidence type="ECO:0000313" key="11">
    <source>
        <dbReference type="EMBL" id="OGE75328.1"/>
    </source>
</evidence>
<dbReference type="Gene3D" id="3.30.1360.200">
    <property type="match status" value="1"/>
</dbReference>
<feature type="transmembrane region" description="Helical" evidence="8">
    <location>
        <begin position="300"/>
        <end position="317"/>
    </location>
</feature>
<gene>
    <name evidence="11" type="ORF">A3K06_01825</name>
</gene>
<evidence type="ECO:0000259" key="10">
    <source>
        <dbReference type="Pfam" id="PF22599"/>
    </source>
</evidence>
<dbReference type="SUPFAM" id="SSF82866">
    <property type="entry name" value="Multidrug efflux transporter AcrB transmembrane domain"/>
    <property type="match status" value="1"/>
</dbReference>
<dbReference type="GO" id="GO:0005886">
    <property type="term" value="C:plasma membrane"/>
    <property type="evidence" value="ECO:0007669"/>
    <property type="project" value="TreeGrafter"/>
</dbReference>
<feature type="transmembrane region" description="Helical" evidence="8">
    <location>
        <begin position="249"/>
        <end position="270"/>
    </location>
</feature>
<keyword evidence="3 8" id="KW-0812">Transmembrane</keyword>
<keyword evidence="6" id="KW-0811">Translocation</keyword>
<dbReference type="Proteomes" id="UP000176547">
    <property type="component" value="Unassembled WGS sequence"/>
</dbReference>
<feature type="domain" description="SecDF P1 head subdomain" evidence="10">
    <location>
        <begin position="136"/>
        <end position="231"/>
    </location>
</feature>
<dbReference type="AlphaFoldDB" id="A0A1F5NCK9"/>
<evidence type="ECO:0000256" key="8">
    <source>
        <dbReference type="SAM" id="Phobius"/>
    </source>
</evidence>
<keyword evidence="1" id="KW-0813">Transport</keyword>
<evidence type="ECO:0000256" key="3">
    <source>
        <dbReference type="ARBA" id="ARBA00022692"/>
    </source>
</evidence>
<keyword evidence="5 8" id="KW-1133">Transmembrane helix</keyword>
<keyword evidence="2" id="KW-1003">Cell membrane</keyword>
<protein>
    <recommendedName>
        <fullName evidence="13">Protein translocase subunit SecD</fullName>
    </recommendedName>
</protein>
<dbReference type="EMBL" id="MFEG01000031">
    <property type="protein sequence ID" value="OGE75328.1"/>
    <property type="molecule type" value="Genomic_DNA"/>
</dbReference>
<comment type="caution">
    <text evidence="11">The sequence shown here is derived from an EMBL/GenBank/DDBJ whole genome shotgun (WGS) entry which is preliminary data.</text>
</comment>
<evidence type="ECO:0000259" key="9">
    <source>
        <dbReference type="Pfam" id="PF21760"/>
    </source>
</evidence>